<proteinExistence type="predicted"/>
<keyword evidence="4" id="KW-1185">Reference proteome</keyword>
<sequence length="198" mass="22801">MLFRRRTKLHPIKRLREILWPSMGWGRTWDYIRHRMFRRSDSSYSITAGLAAGVAVSFSPIMGTHIVQAAGVALVTRANVFAGAIGTLFGNPTTFPMIWWASYQLGAFIIGLFWDVRMVELPDHITFAFLMAHPYKIFLPMMVGGYTLALVSWPVAYLICYWPVKQMQKAYHAERLQKLRDKILHREHAAREKGDNTD</sequence>
<evidence type="ECO:0000259" key="2">
    <source>
        <dbReference type="Pfam" id="PF09835"/>
    </source>
</evidence>
<name>G2KT18_MICAA</name>
<feature type="transmembrane region" description="Helical" evidence="1">
    <location>
        <begin position="137"/>
        <end position="162"/>
    </location>
</feature>
<dbReference type="STRING" id="856793.MICA_2259"/>
<feature type="domain" description="DUF2062" evidence="2">
    <location>
        <begin position="27"/>
        <end position="170"/>
    </location>
</feature>
<dbReference type="HOGENOM" id="CLU_102912_0_0_5"/>
<feature type="transmembrane region" description="Helical" evidence="1">
    <location>
        <begin position="69"/>
        <end position="90"/>
    </location>
</feature>
<dbReference type="RefSeq" id="WP_014103785.1">
    <property type="nucleotide sequence ID" value="NC_016026.1"/>
</dbReference>
<dbReference type="Pfam" id="PF09835">
    <property type="entry name" value="DUF2062"/>
    <property type="match status" value="1"/>
</dbReference>
<dbReference type="PANTHER" id="PTHR40547:SF1">
    <property type="entry name" value="SLL0298 PROTEIN"/>
    <property type="match status" value="1"/>
</dbReference>
<dbReference type="OrthoDB" id="7360463at2"/>
<keyword evidence="1" id="KW-0812">Transmembrane</keyword>
<organism evidence="3 4">
    <name type="scientific">Micavibrio aeruginosavorus (strain ARL-13)</name>
    <dbReference type="NCBI Taxonomy" id="856793"/>
    <lineage>
        <taxon>Bacteria</taxon>
        <taxon>Pseudomonadati</taxon>
        <taxon>Bdellovibrionota</taxon>
        <taxon>Bdellovibrionia</taxon>
        <taxon>Bdellovibrionales</taxon>
        <taxon>Pseudobdellovibrionaceae</taxon>
        <taxon>Micavibrio</taxon>
    </lineage>
</organism>
<dbReference type="AlphaFoldDB" id="G2KT18"/>
<evidence type="ECO:0000313" key="4">
    <source>
        <dbReference type="Proteomes" id="UP000009286"/>
    </source>
</evidence>
<feature type="transmembrane region" description="Helical" evidence="1">
    <location>
        <begin position="97"/>
        <end position="117"/>
    </location>
</feature>
<dbReference type="EMBL" id="CP002382">
    <property type="protein sequence ID" value="AEP10562.1"/>
    <property type="molecule type" value="Genomic_DNA"/>
</dbReference>
<dbReference type="eggNOG" id="COG3216">
    <property type="taxonomic scope" value="Bacteria"/>
</dbReference>
<keyword evidence="1" id="KW-1133">Transmembrane helix</keyword>
<accession>G2KT18</accession>
<keyword evidence="1" id="KW-0472">Membrane</keyword>
<evidence type="ECO:0000256" key="1">
    <source>
        <dbReference type="SAM" id="Phobius"/>
    </source>
</evidence>
<gene>
    <name evidence="3" type="ordered locus">MICA_2259</name>
</gene>
<dbReference type="KEGG" id="mai:MICA_2259"/>
<dbReference type="InterPro" id="IPR018639">
    <property type="entry name" value="DUF2062"/>
</dbReference>
<reference evidence="3 4" key="1">
    <citation type="journal article" date="2011" name="BMC Genomics">
        <title>Genomic insights into an obligate epibiotic bacterial predator: Micavibrio aeruginosavorus ARL-13.</title>
        <authorList>
            <person name="Wang Z."/>
            <person name="Kadouri D."/>
            <person name="Wu M."/>
        </authorList>
    </citation>
    <scope>NUCLEOTIDE SEQUENCE [LARGE SCALE GENOMIC DNA]</scope>
    <source>
        <strain evidence="3 4">ARL-13</strain>
    </source>
</reference>
<feature type="transmembrane region" description="Helical" evidence="1">
    <location>
        <begin position="43"/>
        <end position="63"/>
    </location>
</feature>
<dbReference type="Proteomes" id="UP000009286">
    <property type="component" value="Chromosome"/>
</dbReference>
<protein>
    <recommendedName>
        <fullName evidence="2">DUF2062 domain-containing protein</fullName>
    </recommendedName>
</protein>
<dbReference type="PANTHER" id="PTHR40547">
    <property type="entry name" value="SLL0298 PROTEIN"/>
    <property type="match status" value="1"/>
</dbReference>
<evidence type="ECO:0000313" key="3">
    <source>
        <dbReference type="EMBL" id="AEP10562.1"/>
    </source>
</evidence>